<keyword evidence="2" id="KW-1185">Reference proteome</keyword>
<comment type="caution">
    <text evidence="1">The sequence shown here is derived from an EMBL/GenBank/DDBJ whole genome shotgun (WGS) entry which is preliminary data.</text>
</comment>
<protein>
    <submittedName>
        <fullName evidence="1">Uncharacterized protein</fullName>
    </submittedName>
</protein>
<dbReference type="EMBL" id="JAVFKY010000002">
    <property type="protein sequence ID" value="KAK5580507.1"/>
    <property type="molecule type" value="Genomic_DNA"/>
</dbReference>
<dbReference type="Proteomes" id="UP001344447">
    <property type="component" value="Unassembled WGS sequence"/>
</dbReference>
<evidence type="ECO:0000313" key="1">
    <source>
        <dbReference type="EMBL" id="KAK5580507.1"/>
    </source>
</evidence>
<gene>
    <name evidence="1" type="ORF">RB653_000527</name>
</gene>
<reference evidence="1 2" key="1">
    <citation type="submission" date="2023-11" db="EMBL/GenBank/DDBJ databases">
        <title>Dfirmibasis_genome.</title>
        <authorList>
            <person name="Edelbroek B."/>
            <person name="Kjellin J."/>
            <person name="Jerlstrom-Hultqvist J."/>
            <person name="Soderbom F."/>
        </authorList>
    </citation>
    <scope>NUCLEOTIDE SEQUENCE [LARGE SCALE GENOMIC DNA]</scope>
    <source>
        <strain evidence="1 2">TNS-C-14</strain>
    </source>
</reference>
<evidence type="ECO:0000313" key="2">
    <source>
        <dbReference type="Proteomes" id="UP001344447"/>
    </source>
</evidence>
<sequence>MSIISTISNLSLSTSIGSKVLIENSNYSSVSNYTINETSSKFTEFFTKSYNKTKDGFEKLKN</sequence>
<accession>A0AAN7YXY9</accession>
<dbReference type="AlphaFoldDB" id="A0AAN7YXY9"/>
<name>A0AAN7YXY9_9MYCE</name>
<proteinExistence type="predicted"/>
<organism evidence="1 2">
    <name type="scientific">Dictyostelium firmibasis</name>
    <dbReference type="NCBI Taxonomy" id="79012"/>
    <lineage>
        <taxon>Eukaryota</taxon>
        <taxon>Amoebozoa</taxon>
        <taxon>Evosea</taxon>
        <taxon>Eumycetozoa</taxon>
        <taxon>Dictyostelia</taxon>
        <taxon>Dictyosteliales</taxon>
        <taxon>Dictyosteliaceae</taxon>
        <taxon>Dictyostelium</taxon>
    </lineage>
</organism>